<dbReference type="CDD" id="cd09252">
    <property type="entry name" value="AP-3_Mu3_Cterm"/>
    <property type="match status" value="1"/>
</dbReference>
<gene>
    <name evidence="7" type="ORF">FVE85_4674</name>
</gene>
<evidence type="ECO:0000313" key="7">
    <source>
        <dbReference type="EMBL" id="KAA8493537.1"/>
    </source>
</evidence>
<protein>
    <submittedName>
        <fullName evidence="7">AP-3 complex subunit mu-1</fullName>
    </submittedName>
</protein>
<dbReference type="PRINTS" id="PR00314">
    <property type="entry name" value="CLATHRINADPT"/>
</dbReference>
<dbReference type="PIRSF" id="PIRSF005992">
    <property type="entry name" value="Clathrin_mu"/>
    <property type="match status" value="1"/>
</dbReference>
<dbReference type="InterPro" id="IPR011012">
    <property type="entry name" value="Longin-like_dom_sf"/>
</dbReference>
<evidence type="ECO:0000256" key="3">
    <source>
        <dbReference type="ARBA" id="ARBA00022927"/>
    </source>
</evidence>
<dbReference type="FunFam" id="3.30.450.60:FF:000002">
    <property type="entry name" value="AP-2 complex subunit mu, putative"/>
    <property type="match status" value="1"/>
</dbReference>
<dbReference type="GO" id="GO:0030131">
    <property type="term" value="C:clathrin adaptor complex"/>
    <property type="evidence" value="ECO:0007669"/>
    <property type="project" value="UniProtKB-UniRule"/>
</dbReference>
<dbReference type="InterPro" id="IPR036168">
    <property type="entry name" value="AP2_Mu_C_sf"/>
</dbReference>
<dbReference type="InterPro" id="IPR001392">
    <property type="entry name" value="Clathrin_mu"/>
</dbReference>
<evidence type="ECO:0000256" key="4">
    <source>
        <dbReference type="ARBA" id="ARBA00023136"/>
    </source>
</evidence>
<dbReference type="InterPro" id="IPR028565">
    <property type="entry name" value="MHD"/>
</dbReference>
<proteinExistence type="inferred from homology"/>
<dbReference type="GO" id="GO:0012505">
    <property type="term" value="C:endomembrane system"/>
    <property type="evidence" value="ECO:0007669"/>
    <property type="project" value="UniProtKB-SubCell"/>
</dbReference>
<comment type="subcellular location">
    <subcellularLocation>
        <location evidence="1">Endomembrane system</location>
    </subcellularLocation>
</comment>
<dbReference type="InterPro" id="IPR022775">
    <property type="entry name" value="AP_mu_sigma_su"/>
</dbReference>
<sequence length="427" mass="47240">MIQSVFILDGSREVLIEKHYRGNVRRVECDKFRDLLQMSGAGSAVPPVIRLAGSCFAVHVNRGALVFLALVAQESSPALALQMLERIAELLQIYFGECNEFAIKEHFVTVYELLDEIMDNGYAMTTESNVLMELLPPPSMLSKLLTTVGPEMASAVVSEGFLKRELPRGSLTPVPWRRLGAKYSQNEVFIDINESVDAIVGPDGRALYMCVAADVVCDAHLSGMPDLKLVFTDPLMISDCSLHPCVRYASYERDKVLSFVPPDGKCTLMRYIVRNPQVSLPIEIQSDIRFNADRHEGSVRITFVPRFSAAGSSGTEQCGVRIPFPFQVQTAVLSADVGTVRFDPSTRLCDWRIGTLARGRLAQLSGVLHLDPNQPCPERKPSVMADFYIPLASLTGMGVQRLDVYGEAYKPFKGLKCSTSSGQFEFR</sequence>
<dbReference type="CDD" id="cd14837">
    <property type="entry name" value="AP3_Mu_N"/>
    <property type="match status" value="1"/>
</dbReference>
<dbReference type="Gene3D" id="3.30.450.60">
    <property type="match status" value="1"/>
</dbReference>
<dbReference type="Pfam" id="PF01217">
    <property type="entry name" value="Clat_adaptor_s"/>
    <property type="match status" value="1"/>
</dbReference>
<dbReference type="SUPFAM" id="SSF49447">
    <property type="entry name" value="Second domain of Mu2 adaptin subunit (ap50) of ap2 adaptor"/>
    <property type="match status" value="1"/>
</dbReference>
<evidence type="ECO:0000256" key="2">
    <source>
        <dbReference type="ARBA" id="ARBA00022448"/>
    </source>
</evidence>
<dbReference type="Proteomes" id="UP000324585">
    <property type="component" value="Unassembled WGS sequence"/>
</dbReference>
<comment type="caution">
    <text evidence="7">The sequence shown here is derived from an EMBL/GenBank/DDBJ whole genome shotgun (WGS) entry which is preliminary data.</text>
</comment>
<feature type="domain" description="MHD" evidence="6">
    <location>
        <begin position="185"/>
        <end position="427"/>
    </location>
</feature>
<dbReference type="OrthoDB" id="870at2759"/>
<dbReference type="PANTHER" id="PTHR10529">
    <property type="entry name" value="AP COMPLEX SUBUNIT MU"/>
    <property type="match status" value="1"/>
</dbReference>
<reference evidence="8" key="1">
    <citation type="journal article" date="2019" name="Nat. Commun.">
        <title>Expansion of phycobilisome linker gene families in mesophilic red algae.</title>
        <authorList>
            <person name="Lee J."/>
            <person name="Kim D."/>
            <person name="Bhattacharya D."/>
            <person name="Yoon H.S."/>
        </authorList>
    </citation>
    <scope>NUCLEOTIDE SEQUENCE [LARGE SCALE GENOMIC DNA]</scope>
    <source>
        <strain evidence="8">CCMP 1328</strain>
    </source>
</reference>
<dbReference type="OMA" id="INVHFTI"/>
<evidence type="ECO:0000256" key="1">
    <source>
        <dbReference type="ARBA" id="ARBA00004308"/>
    </source>
</evidence>
<keyword evidence="8" id="KW-1185">Reference proteome</keyword>
<dbReference type="Gene3D" id="2.60.40.1170">
    <property type="entry name" value="Mu homology domain, subdomain B"/>
    <property type="match status" value="2"/>
</dbReference>
<dbReference type="InterPro" id="IPR050431">
    <property type="entry name" value="Adaptor_comp_med_subunit"/>
</dbReference>
<name>A0A5J4YSX9_PORPP</name>
<dbReference type="Pfam" id="PF00928">
    <property type="entry name" value="Adap_comp_sub"/>
    <property type="match status" value="1"/>
</dbReference>
<evidence type="ECO:0000256" key="5">
    <source>
        <dbReference type="PIRNR" id="PIRNR005992"/>
    </source>
</evidence>
<dbReference type="EMBL" id="VRMN01000006">
    <property type="protein sequence ID" value="KAA8493537.1"/>
    <property type="molecule type" value="Genomic_DNA"/>
</dbReference>
<evidence type="ECO:0000259" key="6">
    <source>
        <dbReference type="PROSITE" id="PS51072"/>
    </source>
</evidence>
<comment type="similarity">
    <text evidence="5">Belongs to the adaptor complexes medium subunit family.</text>
</comment>
<keyword evidence="2 5" id="KW-0813">Transport</keyword>
<keyword evidence="4" id="KW-0472">Membrane</keyword>
<dbReference type="GO" id="GO:0016192">
    <property type="term" value="P:vesicle-mediated transport"/>
    <property type="evidence" value="ECO:0007669"/>
    <property type="project" value="InterPro"/>
</dbReference>
<accession>A0A5J4YSX9</accession>
<dbReference type="PROSITE" id="PS51072">
    <property type="entry name" value="MHD"/>
    <property type="match status" value="1"/>
</dbReference>
<dbReference type="AlphaFoldDB" id="A0A5J4YSX9"/>
<dbReference type="SUPFAM" id="SSF64356">
    <property type="entry name" value="SNARE-like"/>
    <property type="match status" value="1"/>
</dbReference>
<dbReference type="GO" id="GO:0006886">
    <property type="term" value="P:intracellular protein transport"/>
    <property type="evidence" value="ECO:0007669"/>
    <property type="project" value="UniProtKB-UniRule"/>
</dbReference>
<organism evidence="7 8">
    <name type="scientific">Porphyridium purpureum</name>
    <name type="common">Red alga</name>
    <name type="synonym">Porphyridium cruentum</name>
    <dbReference type="NCBI Taxonomy" id="35688"/>
    <lineage>
        <taxon>Eukaryota</taxon>
        <taxon>Rhodophyta</taxon>
        <taxon>Bangiophyceae</taxon>
        <taxon>Porphyridiales</taxon>
        <taxon>Porphyridiaceae</taxon>
        <taxon>Porphyridium</taxon>
    </lineage>
</organism>
<keyword evidence="3 5" id="KW-0653">Protein transport</keyword>
<evidence type="ECO:0000313" key="8">
    <source>
        <dbReference type="Proteomes" id="UP000324585"/>
    </source>
</evidence>